<evidence type="ECO:0000313" key="1">
    <source>
        <dbReference type="EMBL" id="AVI43338.1"/>
    </source>
</evidence>
<geneLocation type="plasmid" evidence="1">
    <name>pUJ-1KPC</name>
</geneLocation>
<sequence>MLVTPLRRTALKRVKVISGGRFSRSPHKVKTAAPATQRVMVLKAKQQIKEIHYGNTWRQ</sequence>
<keyword evidence="1" id="KW-0614">Plasmid</keyword>
<dbReference type="AlphaFoldDB" id="A0A2P1BNT5"/>
<accession>A0A2P1BNT5</accession>
<protein>
    <submittedName>
        <fullName evidence="1">Uncharacterized protein</fullName>
    </submittedName>
</protein>
<organism evidence="1">
    <name type="scientific">Klebsiella pneumoniae</name>
    <dbReference type="NCBI Taxonomy" id="573"/>
    <lineage>
        <taxon>Bacteria</taxon>
        <taxon>Pseudomonadati</taxon>
        <taxon>Pseudomonadota</taxon>
        <taxon>Gammaproteobacteria</taxon>
        <taxon>Enterobacterales</taxon>
        <taxon>Enterobacteriaceae</taxon>
        <taxon>Klebsiella/Raoultella group</taxon>
        <taxon>Klebsiella</taxon>
        <taxon>Klebsiella pneumoniae complex</taxon>
    </lineage>
</organism>
<name>A0A2P1BNT5_KLEPN</name>
<dbReference type="EMBL" id="MG700548">
    <property type="protein sequence ID" value="AVI43338.1"/>
    <property type="molecule type" value="Genomic_DNA"/>
</dbReference>
<proteinExistence type="predicted"/>
<reference evidence="1" key="1">
    <citation type="submission" date="2017-12" db="EMBL/GenBank/DDBJ databases">
        <title>Insights into the successfully spreading KPC-encoding IncII plasmids.</title>
        <authorList>
            <person name="Brandt C."/>
            <person name="Pletz M.W."/>
            <person name="Makarewicz O."/>
        </authorList>
    </citation>
    <scope>NUCLEOTIDE SEQUENCE</scope>
    <source>
        <strain evidence="1">UR15381</strain>
        <plasmid evidence="1">pUJ-1KPC</plasmid>
    </source>
</reference>